<protein>
    <submittedName>
        <fullName evidence="2">Uncharacterized protein</fullName>
    </submittedName>
</protein>
<gene>
    <name evidence="2" type="ORF">NPIL_668151</name>
</gene>
<feature type="compositionally biased region" description="Acidic residues" evidence="1">
    <location>
        <begin position="10"/>
        <end position="44"/>
    </location>
</feature>
<name>A0A8X6PVA4_NEPPI</name>
<keyword evidence="3" id="KW-1185">Reference proteome</keyword>
<organism evidence="2 3">
    <name type="scientific">Nephila pilipes</name>
    <name type="common">Giant wood spider</name>
    <name type="synonym">Nephila maculata</name>
    <dbReference type="NCBI Taxonomy" id="299642"/>
    <lineage>
        <taxon>Eukaryota</taxon>
        <taxon>Metazoa</taxon>
        <taxon>Ecdysozoa</taxon>
        <taxon>Arthropoda</taxon>
        <taxon>Chelicerata</taxon>
        <taxon>Arachnida</taxon>
        <taxon>Araneae</taxon>
        <taxon>Araneomorphae</taxon>
        <taxon>Entelegynae</taxon>
        <taxon>Araneoidea</taxon>
        <taxon>Nephilidae</taxon>
        <taxon>Nephila</taxon>
    </lineage>
</organism>
<sequence>RECPDAAPDLPEDIDYPENPEQPEEKEPEEELYNFEDYADNYED</sequence>
<comment type="caution">
    <text evidence="2">The sequence shown here is derived from an EMBL/GenBank/DDBJ whole genome shotgun (WGS) entry which is preliminary data.</text>
</comment>
<dbReference type="EMBL" id="BMAW01074318">
    <property type="protein sequence ID" value="GFT91597.1"/>
    <property type="molecule type" value="Genomic_DNA"/>
</dbReference>
<feature type="non-terminal residue" evidence="2">
    <location>
        <position position="44"/>
    </location>
</feature>
<feature type="region of interest" description="Disordered" evidence="1">
    <location>
        <begin position="1"/>
        <end position="44"/>
    </location>
</feature>
<dbReference type="AlphaFoldDB" id="A0A8X6PVA4"/>
<accession>A0A8X6PVA4</accession>
<evidence type="ECO:0000313" key="2">
    <source>
        <dbReference type="EMBL" id="GFT91597.1"/>
    </source>
</evidence>
<evidence type="ECO:0000313" key="3">
    <source>
        <dbReference type="Proteomes" id="UP000887013"/>
    </source>
</evidence>
<dbReference type="Proteomes" id="UP000887013">
    <property type="component" value="Unassembled WGS sequence"/>
</dbReference>
<proteinExistence type="predicted"/>
<evidence type="ECO:0000256" key="1">
    <source>
        <dbReference type="SAM" id="MobiDB-lite"/>
    </source>
</evidence>
<reference evidence="2" key="1">
    <citation type="submission" date="2020-08" db="EMBL/GenBank/DDBJ databases">
        <title>Multicomponent nature underlies the extraordinary mechanical properties of spider dragline silk.</title>
        <authorList>
            <person name="Kono N."/>
            <person name="Nakamura H."/>
            <person name="Mori M."/>
            <person name="Yoshida Y."/>
            <person name="Ohtoshi R."/>
            <person name="Malay A.D."/>
            <person name="Moran D.A.P."/>
            <person name="Tomita M."/>
            <person name="Numata K."/>
            <person name="Arakawa K."/>
        </authorList>
    </citation>
    <scope>NUCLEOTIDE SEQUENCE</scope>
</reference>